<dbReference type="RefSeq" id="WP_079698977.1">
    <property type="nucleotide sequence ID" value="NZ_JADNAH010000044.1"/>
</dbReference>
<organism evidence="1 2">
    <name type="scientific">Harryflintia acetispora</name>
    <dbReference type="NCBI Taxonomy" id="1849041"/>
    <lineage>
        <taxon>Bacteria</taxon>
        <taxon>Bacillati</taxon>
        <taxon>Bacillota</taxon>
        <taxon>Clostridia</taxon>
        <taxon>Eubacteriales</taxon>
        <taxon>Oscillospiraceae</taxon>
        <taxon>Harryflintia</taxon>
    </lineage>
</organism>
<accession>A0A9X8Y8N9</accession>
<dbReference type="AlphaFoldDB" id="A0A9X8Y8N9"/>
<sequence>MSHVSEKVRPYFENLSIDLKNEILKRNVEINTLLDLIKCLETIVDEG</sequence>
<name>A0A9X8Y8N9_9FIRM</name>
<dbReference type="Proteomes" id="UP000294682">
    <property type="component" value="Unassembled WGS sequence"/>
</dbReference>
<evidence type="ECO:0000313" key="2">
    <source>
        <dbReference type="Proteomes" id="UP000294682"/>
    </source>
</evidence>
<evidence type="ECO:0008006" key="3">
    <source>
        <dbReference type="Google" id="ProtNLM"/>
    </source>
</evidence>
<reference evidence="1 2" key="1">
    <citation type="submission" date="2019-03" db="EMBL/GenBank/DDBJ databases">
        <title>Genomic Encyclopedia of Type Strains, Phase IV (KMG-IV): sequencing the most valuable type-strain genomes for metagenomic binning, comparative biology and taxonomic classification.</title>
        <authorList>
            <person name="Goeker M."/>
        </authorList>
    </citation>
    <scope>NUCLEOTIDE SEQUENCE [LARGE SCALE GENOMIC DNA]</scope>
    <source>
        <strain evidence="1 2">DSM 100433</strain>
    </source>
</reference>
<dbReference type="OrthoDB" id="1860641at2"/>
<protein>
    <recommendedName>
        <fullName evidence="3">Molecular chaperone GroEL</fullName>
    </recommendedName>
</protein>
<dbReference type="EMBL" id="SLUK01000003">
    <property type="protein sequence ID" value="TCL44124.1"/>
    <property type="molecule type" value="Genomic_DNA"/>
</dbReference>
<gene>
    <name evidence="1" type="ORF">EDD78_103162</name>
</gene>
<proteinExistence type="predicted"/>
<comment type="caution">
    <text evidence="1">The sequence shown here is derived from an EMBL/GenBank/DDBJ whole genome shotgun (WGS) entry which is preliminary data.</text>
</comment>
<evidence type="ECO:0000313" key="1">
    <source>
        <dbReference type="EMBL" id="TCL44124.1"/>
    </source>
</evidence>
<keyword evidence="2" id="KW-1185">Reference proteome</keyword>